<accession>A0ABQ9GNV1</accession>
<gene>
    <name evidence="3" type="ORF">PR048_024535</name>
</gene>
<dbReference type="InterPro" id="IPR000477">
    <property type="entry name" value="RT_dom"/>
</dbReference>
<evidence type="ECO:0000313" key="4">
    <source>
        <dbReference type="Proteomes" id="UP001159363"/>
    </source>
</evidence>
<name>A0ABQ9GNV1_9NEOP</name>
<evidence type="ECO:0000259" key="2">
    <source>
        <dbReference type="Pfam" id="PF00078"/>
    </source>
</evidence>
<feature type="region of interest" description="Disordered" evidence="1">
    <location>
        <begin position="1"/>
        <end position="59"/>
    </location>
</feature>
<protein>
    <recommendedName>
        <fullName evidence="2">Reverse transcriptase domain-containing protein</fullName>
    </recommendedName>
</protein>
<dbReference type="EMBL" id="JARBHB010000010">
    <property type="protein sequence ID" value="KAJ8873703.1"/>
    <property type="molecule type" value="Genomic_DNA"/>
</dbReference>
<feature type="compositionally biased region" description="Basic residues" evidence="1">
    <location>
        <begin position="41"/>
        <end position="53"/>
    </location>
</feature>
<keyword evidence="4" id="KW-1185">Reference proteome</keyword>
<sequence>MGIDTLEDDDMTGVTHTHTYLDKQSTKKKRGSSETLDHGRKEKKPRHKSRRPRRDVIVPEPTIATCTFTGDCSSRTNSRGACIITRNGYQLPDVRTHPSGRTISGTLLKPPAPSSTEPVQLALHVNVYAHSGTQHGTARTEFFKTEILPSIDADRTNIIFCGDFNRVKKKTLDHRGGLHPTNTVLQELVTAIQVEDVSVGSYDVIPTAFIDLSIVLFIIDCPPRTPVRGQNYWRLQTRTVGQDEVDSDFRQRWLYWVRQKPRYADATDWWERCVKPGVRRLFQFHGARCRHEQASVLYSYERALRDLDATASTGTNRMKFFHACTTLQHVRLSIQALASEQKMCVKRHVDAIRTVAGTTLRDPVSIAADFLDYYSRLYSEQTIDNAAGATFVRSITNRLSDDSSDLLQCQITNEEGALIIQDTPKKKSPGIDGIPYQFYQHYWSVILAEFCNMLRTVINRNALCRSQTEGFPPPTIAILQTPWRGATTQISDNGRLGERLAVISSVRQGCPLSMHLFVLYVEPLLRTLHSKLNGNSVGTRTLTCIGHADDVTCVVRSEEDVARINDSLSSFTRAAIAQVNSAKT</sequence>
<comment type="caution">
    <text evidence="3">The sequence shown here is derived from an EMBL/GenBank/DDBJ whole genome shotgun (WGS) entry which is preliminary data.</text>
</comment>
<feature type="compositionally biased region" description="Acidic residues" evidence="1">
    <location>
        <begin position="1"/>
        <end position="11"/>
    </location>
</feature>
<organism evidence="3 4">
    <name type="scientific">Dryococelus australis</name>
    <dbReference type="NCBI Taxonomy" id="614101"/>
    <lineage>
        <taxon>Eukaryota</taxon>
        <taxon>Metazoa</taxon>
        <taxon>Ecdysozoa</taxon>
        <taxon>Arthropoda</taxon>
        <taxon>Hexapoda</taxon>
        <taxon>Insecta</taxon>
        <taxon>Pterygota</taxon>
        <taxon>Neoptera</taxon>
        <taxon>Polyneoptera</taxon>
        <taxon>Phasmatodea</taxon>
        <taxon>Verophasmatodea</taxon>
        <taxon>Anareolatae</taxon>
        <taxon>Phasmatidae</taxon>
        <taxon>Eurycanthinae</taxon>
        <taxon>Dryococelus</taxon>
    </lineage>
</organism>
<feature type="domain" description="Reverse transcriptase" evidence="2">
    <location>
        <begin position="490"/>
        <end position="584"/>
    </location>
</feature>
<dbReference type="Pfam" id="PF00078">
    <property type="entry name" value="RVT_1"/>
    <property type="match status" value="1"/>
</dbReference>
<evidence type="ECO:0000313" key="3">
    <source>
        <dbReference type="EMBL" id="KAJ8873703.1"/>
    </source>
</evidence>
<proteinExistence type="predicted"/>
<feature type="compositionally biased region" description="Basic and acidic residues" evidence="1">
    <location>
        <begin position="19"/>
        <end position="40"/>
    </location>
</feature>
<dbReference type="Proteomes" id="UP001159363">
    <property type="component" value="Chromosome 9"/>
</dbReference>
<evidence type="ECO:0000256" key="1">
    <source>
        <dbReference type="SAM" id="MobiDB-lite"/>
    </source>
</evidence>
<dbReference type="PANTHER" id="PTHR19446">
    <property type="entry name" value="REVERSE TRANSCRIPTASES"/>
    <property type="match status" value="1"/>
</dbReference>
<reference evidence="3 4" key="1">
    <citation type="submission" date="2023-02" db="EMBL/GenBank/DDBJ databases">
        <title>LHISI_Scaffold_Assembly.</title>
        <authorList>
            <person name="Stuart O.P."/>
            <person name="Cleave R."/>
            <person name="Magrath M.J.L."/>
            <person name="Mikheyev A.S."/>
        </authorList>
    </citation>
    <scope>NUCLEOTIDE SEQUENCE [LARGE SCALE GENOMIC DNA]</scope>
    <source>
        <strain evidence="3">Daus_M_001</strain>
        <tissue evidence="3">Leg muscle</tissue>
    </source>
</reference>